<sequence>MENKEMDRKLQTPPLLSVINPLSYKCGKWYLSAILELVRDVGGTVVGESALRSAATLLSGFRAPPLVPGPDGGPKSLISPCCGLAIYKNQNLFMLGKIVNHYI</sequence>
<dbReference type="EMBL" id="BLXT01004630">
    <property type="protein sequence ID" value="GFO15901.1"/>
    <property type="molecule type" value="Genomic_DNA"/>
</dbReference>
<accession>A0AAV4BAQ5</accession>
<name>A0AAV4BAQ5_9GAST</name>
<organism evidence="1 2">
    <name type="scientific">Plakobranchus ocellatus</name>
    <dbReference type="NCBI Taxonomy" id="259542"/>
    <lineage>
        <taxon>Eukaryota</taxon>
        <taxon>Metazoa</taxon>
        <taxon>Spiralia</taxon>
        <taxon>Lophotrochozoa</taxon>
        <taxon>Mollusca</taxon>
        <taxon>Gastropoda</taxon>
        <taxon>Heterobranchia</taxon>
        <taxon>Euthyneura</taxon>
        <taxon>Panpulmonata</taxon>
        <taxon>Sacoglossa</taxon>
        <taxon>Placobranchoidea</taxon>
        <taxon>Plakobranchidae</taxon>
        <taxon>Plakobranchus</taxon>
    </lineage>
</organism>
<reference evidence="1 2" key="1">
    <citation type="journal article" date="2021" name="Elife">
        <title>Chloroplast acquisition without the gene transfer in kleptoplastic sea slugs, Plakobranchus ocellatus.</title>
        <authorList>
            <person name="Maeda T."/>
            <person name="Takahashi S."/>
            <person name="Yoshida T."/>
            <person name="Shimamura S."/>
            <person name="Takaki Y."/>
            <person name="Nagai Y."/>
            <person name="Toyoda A."/>
            <person name="Suzuki Y."/>
            <person name="Arimoto A."/>
            <person name="Ishii H."/>
            <person name="Satoh N."/>
            <person name="Nishiyama T."/>
            <person name="Hasebe M."/>
            <person name="Maruyama T."/>
            <person name="Minagawa J."/>
            <person name="Obokata J."/>
            <person name="Shigenobu S."/>
        </authorList>
    </citation>
    <scope>NUCLEOTIDE SEQUENCE [LARGE SCALE GENOMIC DNA]</scope>
</reference>
<comment type="caution">
    <text evidence="1">The sequence shown here is derived from an EMBL/GenBank/DDBJ whole genome shotgun (WGS) entry which is preliminary data.</text>
</comment>
<evidence type="ECO:0000313" key="1">
    <source>
        <dbReference type="EMBL" id="GFO15901.1"/>
    </source>
</evidence>
<dbReference type="AlphaFoldDB" id="A0AAV4BAQ5"/>
<gene>
    <name evidence="1" type="ORF">PoB_004240600</name>
</gene>
<dbReference type="Proteomes" id="UP000735302">
    <property type="component" value="Unassembled WGS sequence"/>
</dbReference>
<protein>
    <submittedName>
        <fullName evidence="1">Uncharacterized protein</fullName>
    </submittedName>
</protein>
<keyword evidence="2" id="KW-1185">Reference proteome</keyword>
<proteinExistence type="predicted"/>
<evidence type="ECO:0000313" key="2">
    <source>
        <dbReference type="Proteomes" id="UP000735302"/>
    </source>
</evidence>